<organism evidence="1 2">
    <name type="scientific">Acaulospora colombiana</name>
    <dbReference type="NCBI Taxonomy" id="27376"/>
    <lineage>
        <taxon>Eukaryota</taxon>
        <taxon>Fungi</taxon>
        <taxon>Fungi incertae sedis</taxon>
        <taxon>Mucoromycota</taxon>
        <taxon>Glomeromycotina</taxon>
        <taxon>Glomeromycetes</taxon>
        <taxon>Diversisporales</taxon>
        <taxon>Acaulosporaceae</taxon>
        <taxon>Acaulospora</taxon>
    </lineage>
</organism>
<accession>A0ACA9PS83</accession>
<dbReference type="Proteomes" id="UP000789525">
    <property type="component" value="Unassembled WGS sequence"/>
</dbReference>
<name>A0ACA9PS83_9GLOM</name>
<reference evidence="1" key="1">
    <citation type="submission" date="2021-06" db="EMBL/GenBank/DDBJ databases">
        <authorList>
            <person name="Kallberg Y."/>
            <person name="Tangrot J."/>
            <person name="Rosling A."/>
        </authorList>
    </citation>
    <scope>NUCLEOTIDE SEQUENCE</scope>
    <source>
        <strain evidence="1">CL356</strain>
    </source>
</reference>
<feature type="non-terminal residue" evidence="1">
    <location>
        <position position="1"/>
    </location>
</feature>
<gene>
    <name evidence="1" type="ORF">ACOLOM_LOCUS10970</name>
</gene>
<dbReference type="EMBL" id="CAJVPT010037378">
    <property type="protein sequence ID" value="CAG8717337.1"/>
    <property type="molecule type" value="Genomic_DNA"/>
</dbReference>
<comment type="caution">
    <text evidence="1">The sequence shown here is derived from an EMBL/GenBank/DDBJ whole genome shotgun (WGS) entry which is preliminary data.</text>
</comment>
<proteinExistence type="predicted"/>
<evidence type="ECO:0000313" key="1">
    <source>
        <dbReference type="EMBL" id="CAG8717337.1"/>
    </source>
</evidence>
<keyword evidence="2" id="KW-1185">Reference proteome</keyword>
<sequence length="351" mass="37609">GIAAIRHSPKGPNSVVTYENISELAGDGQLMPSTEPTNPRHRLILVAYINEPTCGAWPPYLDSHHEPLPSRSPTPCCNGSGGSSNCYDDNGNQVACPVNKTAIIAGVVVGGVALILIITFAIIFFNRRRKRMRAAAGVLPTHRAVDSTEKPPTYQGTAPAGFHTNEKVGAPPAAHINDSHQQVSTVVPPEGGHLSEALNGPKSQNKFIKKLNLIFCDNALRGQSSTSPSSESPLIFPNHNAFGLGMPTTRPSVNTNSPVKLNFDDKLTGRGLSSDNLQRKLKTLLDELHSITEAEPENIDLASFATVRKELIGTSLILHKDKGVKAYTACCIAELLNVYAPDAPYTANELK</sequence>
<evidence type="ECO:0000313" key="2">
    <source>
        <dbReference type="Proteomes" id="UP000789525"/>
    </source>
</evidence>
<protein>
    <submittedName>
        <fullName evidence="1">13894_t:CDS:1</fullName>
    </submittedName>
</protein>
<feature type="non-terminal residue" evidence="1">
    <location>
        <position position="351"/>
    </location>
</feature>